<name>A0ABR9CH43_9HYPH</name>
<proteinExistence type="predicted"/>
<evidence type="ECO:0000313" key="2">
    <source>
        <dbReference type="Proteomes" id="UP000632063"/>
    </source>
</evidence>
<reference evidence="2" key="1">
    <citation type="submission" date="2020-09" db="EMBL/GenBank/DDBJ databases">
        <title>The genome sequence of strain Labrenzia suaedae 4C16A.</title>
        <authorList>
            <person name="Liu Y."/>
        </authorList>
    </citation>
    <scope>NUCLEOTIDE SEQUENCE [LARGE SCALE GENOMIC DNA]</scope>
    <source>
        <strain evidence="2">4C16A</strain>
    </source>
</reference>
<reference evidence="1 2" key="2">
    <citation type="journal article" date="2021" name="Int. J. Syst. Evol. Microbiol.">
        <title>Roseibium litorale sp. nov., isolated from a tidal flat sediment and proposal for the reclassification of Labrenzia polysiphoniae as Roseibium polysiphoniae comb. nov.</title>
        <authorList>
            <person name="Liu Y."/>
            <person name="Pei T."/>
            <person name="Du J."/>
            <person name="Chao M."/>
            <person name="Deng M.R."/>
            <person name="Zhu H."/>
        </authorList>
    </citation>
    <scope>NUCLEOTIDE SEQUENCE [LARGE SCALE GENOMIC DNA]</scope>
    <source>
        <strain evidence="1 2">4C16A</strain>
    </source>
</reference>
<gene>
    <name evidence="1" type="ORF">IG616_01345</name>
</gene>
<organism evidence="1 2">
    <name type="scientific">Roseibium litorale</name>
    <dbReference type="NCBI Taxonomy" id="2803841"/>
    <lineage>
        <taxon>Bacteria</taxon>
        <taxon>Pseudomonadati</taxon>
        <taxon>Pseudomonadota</taxon>
        <taxon>Alphaproteobacteria</taxon>
        <taxon>Hyphomicrobiales</taxon>
        <taxon>Stappiaceae</taxon>
        <taxon>Roseibium</taxon>
    </lineage>
</organism>
<dbReference type="RefSeq" id="WP_192145688.1">
    <property type="nucleotide sequence ID" value="NZ_JACYXI010000001.1"/>
</dbReference>
<protein>
    <submittedName>
        <fullName evidence="1">Uncharacterized protein</fullName>
    </submittedName>
</protein>
<comment type="caution">
    <text evidence="1">The sequence shown here is derived from an EMBL/GenBank/DDBJ whole genome shotgun (WGS) entry which is preliminary data.</text>
</comment>
<dbReference type="Proteomes" id="UP000632063">
    <property type="component" value="Unassembled WGS sequence"/>
</dbReference>
<sequence length="151" mass="16578">MVKRQDTSTLDLFRDFVPPEVVLGFQDAPAGGELASRISRAIARALKDCGQSREEIATLMSERLGAPVTVTMLDAYASEAKVGHQITVERFVALVHATGQKQLMGFLGSEFDLSVVPSKFEPVIQLALLNHHEEQVSSYKRLLQAKIRGAK</sequence>
<dbReference type="EMBL" id="JACYXI010000001">
    <property type="protein sequence ID" value="MBD8890179.1"/>
    <property type="molecule type" value="Genomic_DNA"/>
</dbReference>
<evidence type="ECO:0000313" key="1">
    <source>
        <dbReference type="EMBL" id="MBD8890179.1"/>
    </source>
</evidence>
<keyword evidence="2" id="KW-1185">Reference proteome</keyword>
<accession>A0ABR9CH43</accession>